<feature type="non-terminal residue" evidence="2">
    <location>
        <position position="1"/>
    </location>
</feature>
<organism evidence="2 3">
    <name type="scientific">Actinospica durhamensis</name>
    <dbReference type="NCBI Taxonomy" id="1508375"/>
    <lineage>
        <taxon>Bacteria</taxon>
        <taxon>Bacillati</taxon>
        <taxon>Actinomycetota</taxon>
        <taxon>Actinomycetes</taxon>
        <taxon>Catenulisporales</taxon>
        <taxon>Actinospicaceae</taxon>
        <taxon>Actinospica</taxon>
    </lineage>
</organism>
<accession>A0A941IR12</accession>
<dbReference type="Proteomes" id="UP000675781">
    <property type="component" value="Unassembled WGS sequence"/>
</dbReference>
<evidence type="ECO:0000313" key="3">
    <source>
        <dbReference type="Proteomes" id="UP000675781"/>
    </source>
</evidence>
<dbReference type="Pfam" id="PF05593">
    <property type="entry name" value="RHS_repeat"/>
    <property type="match status" value="3"/>
</dbReference>
<dbReference type="InterPro" id="IPR050708">
    <property type="entry name" value="T6SS_VgrG/RHS"/>
</dbReference>
<feature type="compositionally biased region" description="Low complexity" evidence="1">
    <location>
        <begin position="122"/>
        <end position="149"/>
    </location>
</feature>
<feature type="region of interest" description="Disordered" evidence="1">
    <location>
        <begin position="683"/>
        <end position="738"/>
    </location>
</feature>
<dbReference type="AlphaFoldDB" id="A0A941IR12"/>
<name>A0A941IR12_9ACTN</name>
<dbReference type="PANTHER" id="PTHR32305">
    <property type="match status" value="1"/>
</dbReference>
<proteinExistence type="predicted"/>
<dbReference type="InterPro" id="IPR006530">
    <property type="entry name" value="YD"/>
</dbReference>
<evidence type="ECO:0000256" key="1">
    <source>
        <dbReference type="SAM" id="MobiDB-lite"/>
    </source>
</evidence>
<feature type="compositionally biased region" description="Acidic residues" evidence="1">
    <location>
        <begin position="724"/>
        <end position="738"/>
    </location>
</feature>
<protein>
    <submittedName>
        <fullName evidence="2">RHS repeat protein</fullName>
    </submittedName>
</protein>
<dbReference type="PANTHER" id="PTHR32305:SF15">
    <property type="entry name" value="PROTEIN RHSA-RELATED"/>
    <property type="match status" value="1"/>
</dbReference>
<feature type="compositionally biased region" description="Basic and acidic residues" evidence="1">
    <location>
        <begin position="707"/>
        <end position="723"/>
    </location>
</feature>
<keyword evidence="3" id="KW-1185">Reference proteome</keyword>
<reference evidence="2" key="1">
    <citation type="submission" date="2021-04" db="EMBL/GenBank/DDBJ databases">
        <title>Genome based classification of Actinospica acidithermotolerans sp. nov., an actinobacterium isolated from an Indonesian hot spring.</title>
        <authorList>
            <person name="Kusuma A.B."/>
            <person name="Putra K.E."/>
            <person name="Nafisah S."/>
            <person name="Loh J."/>
            <person name="Nouioui I."/>
            <person name="Goodfellow M."/>
        </authorList>
    </citation>
    <scope>NUCLEOTIDE SEQUENCE</scope>
    <source>
        <strain evidence="2">CSCA 57</strain>
    </source>
</reference>
<sequence length="738" mass="77249">PIGPGMPTRVALVDGSGAGHLFVLAKHGSADPLAWDYQSPAGVHLYLQRTGSADPDRAWVLTRPDRTQFFFGLDGVASAIVDRVGNTVAYQYAEPAGAPFRHLLAVVDAAGRRTLTFHYRGQTTTTTTTTTTPPAASPQAAQGAAAAAHASSAGASAPVPAVDVPGGAQARIDTITDLAGHVLTFGYDPAGRLIALTEAAGSPVARTFGFGYAAATAGATTSTAPAGPLTSVIDPLGHSTRLAYFPATADRLHRQRVSTLIDRAGGSRSFDYVPARAGGPGLVDSVMTDPDGHRTVLALDAEGRTVRATDALGQSTDLGWDADDDVVRLREADGAVFTWVYAPGTGLPLTIADAVANAAAGPGRAPAATTLDYRSSLGGHVADLLAQTSPEGRRWTFGVDGYGEPVSVTDPLGNAVGPEHGEFRQLRYDRYGDLLASADGAGRTTRYADFTAAGLPQTTTDPFGVVTRTRYDALGEITSTEAPTGPHGLPLLSTCAYDALGRALTSTVTVGAAPAEVTPAPVYDADDDVLRREDPSQGTTYSRYDAMNRLLSQTDPVRPDAGTDPRALPQTTYTYDLEGDLLTETAPLGNTPAGAGGYVTRYRYDPVGRLIQTTDAFGGRTTVRYDAVGDAVEQIDPRGNASTDPSAWAHTTVYDLDHRPILVTDASGDYTVTRYDLDGLVTDRTAEPVDPSVPDTDAGLRPYLTHTTRDADGRVVESDPPRDDESDAAAEPEPDGEW</sequence>
<feature type="region of interest" description="Disordered" evidence="1">
    <location>
        <begin position="119"/>
        <end position="149"/>
    </location>
</feature>
<dbReference type="Gene3D" id="2.180.10.10">
    <property type="entry name" value="RHS repeat-associated core"/>
    <property type="match status" value="2"/>
</dbReference>
<dbReference type="InterPro" id="IPR031325">
    <property type="entry name" value="RHS_repeat"/>
</dbReference>
<gene>
    <name evidence="2" type="ORF">KDL01_16065</name>
</gene>
<dbReference type="NCBIfam" id="TIGR01643">
    <property type="entry name" value="YD_repeat_2x"/>
    <property type="match status" value="2"/>
</dbReference>
<comment type="caution">
    <text evidence="2">The sequence shown here is derived from an EMBL/GenBank/DDBJ whole genome shotgun (WGS) entry which is preliminary data.</text>
</comment>
<evidence type="ECO:0000313" key="2">
    <source>
        <dbReference type="EMBL" id="MBR7834792.1"/>
    </source>
</evidence>
<dbReference type="EMBL" id="JAGSOG010000071">
    <property type="protein sequence ID" value="MBR7834792.1"/>
    <property type="molecule type" value="Genomic_DNA"/>
</dbReference>